<sequence>MEKIKIITDSTSDLSKDIVEKYNIEVLPLIVNFGEESYYDGVDMTFDKLIAKIKEGVEFPTTSQINPQRFYDCFKENIEDGYKIIYIGIGSKFSGTYQSACIARDMLSSEDIVIIDSENVTSGLGILVIYAGKLMEQGMNLKEIEKEILECIPKVDNMLAFNSLEHLIKGGRLSKTAGFIGNVLSIKPMLAIRDGEIGVIDKVRGTKKAIKAVTDYLEDKKVKQGTPVILLEAPGGDMKKVVLKKLQEKDFEVIEQKVGCVVGTHSGPDAVGVFFIKD</sequence>
<organism evidence="3 4">
    <name type="scientific">Clostridium cadaveris</name>
    <dbReference type="NCBI Taxonomy" id="1529"/>
    <lineage>
        <taxon>Bacteria</taxon>
        <taxon>Bacillati</taxon>
        <taxon>Bacillota</taxon>
        <taxon>Clostridia</taxon>
        <taxon>Eubacteriales</taxon>
        <taxon>Clostridiaceae</taxon>
        <taxon>Clostridium</taxon>
    </lineage>
</organism>
<dbReference type="Gene3D" id="3.40.50.10170">
    <property type="match status" value="1"/>
</dbReference>
<dbReference type="eggNOG" id="COG1307">
    <property type="taxonomic scope" value="Bacteria"/>
</dbReference>
<evidence type="ECO:0000313" key="5">
    <source>
        <dbReference type="Proteomes" id="UP000246114"/>
    </source>
</evidence>
<dbReference type="PANTHER" id="PTHR33434">
    <property type="entry name" value="DEGV DOMAIN-CONTAINING PROTEIN DR_1986-RELATED"/>
    <property type="match status" value="1"/>
</dbReference>
<dbReference type="SUPFAM" id="SSF82549">
    <property type="entry name" value="DAK1/DegV-like"/>
    <property type="match status" value="1"/>
</dbReference>
<evidence type="ECO:0000313" key="4">
    <source>
        <dbReference type="Proteomes" id="UP000182135"/>
    </source>
</evidence>
<dbReference type="STRING" id="1529.SAMN04487885_10565"/>
<dbReference type="PANTHER" id="PTHR33434:SF2">
    <property type="entry name" value="FATTY ACID-BINDING PROTEIN TM_1468"/>
    <property type="match status" value="1"/>
</dbReference>
<dbReference type="InterPro" id="IPR003797">
    <property type="entry name" value="DegV"/>
</dbReference>
<protein>
    <submittedName>
        <fullName evidence="2">DegV family protein</fullName>
    </submittedName>
    <submittedName>
        <fullName evidence="3">EDD domain protein, DegV family</fullName>
    </submittedName>
</protein>
<evidence type="ECO:0000256" key="1">
    <source>
        <dbReference type="ARBA" id="ARBA00023121"/>
    </source>
</evidence>
<dbReference type="EMBL" id="QAMZ01000057">
    <property type="protein sequence ID" value="PWL51339.1"/>
    <property type="molecule type" value="Genomic_DNA"/>
</dbReference>
<dbReference type="GeneID" id="90544022"/>
<dbReference type="NCBIfam" id="TIGR00762">
    <property type="entry name" value="DegV"/>
    <property type="match status" value="1"/>
</dbReference>
<proteinExistence type="predicted"/>
<gene>
    <name evidence="2" type="ORF">DBY38_14965</name>
    <name evidence="3" type="ORF">SAMN04487885_10565</name>
</gene>
<accession>A0A1I2KHQ5</accession>
<reference evidence="2 5" key="2">
    <citation type="submission" date="2018-03" db="EMBL/GenBank/DDBJ databases">
        <title>The uncultured portion of the human microbiome is neutrally assembled.</title>
        <authorList>
            <person name="Jeraldo P."/>
            <person name="Boardman L."/>
            <person name="White B.A."/>
            <person name="Nelson H."/>
            <person name="Goldenfeld N."/>
            <person name="Chia N."/>
        </authorList>
    </citation>
    <scope>NUCLEOTIDE SEQUENCE [LARGE SCALE GENOMIC DNA]</scope>
    <source>
        <strain evidence="2">CIM:MAG 903</strain>
    </source>
</reference>
<keyword evidence="4" id="KW-1185">Reference proteome</keyword>
<dbReference type="OrthoDB" id="9780216at2"/>
<evidence type="ECO:0000313" key="3">
    <source>
        <dbReference type="EMBL" id="SFF64476.1"/>
    </source>
</evidence>
<dbReference type="Proteomes" id="UP000182135">
    <property type="component" value="Unassembled WGS sequence"/>
</dbReference>
<reference evidence="3 4" key="1">
    <citation type="submission" date="2016-10" db="EMBL/GenBank/DDBJ databases">
        <authorList>
            <person name="de Groot N.N."/>
        </authorList>
    </citation>
    <scope>NUCLEOTIDE SEQUENCE [LARGE SCALE GENOMIC DNA]</scope>
    <source>
        <strain evidence="3 4">NLAE-zl-G419</strain>
    </source>
</reference>
<evidence type="ECO:0000313" key="2">
    <source>
        <dbReference type="EMBL" id="PWL51339.1"/>
    </source>
</evidence>
<dbReference type="Proteomes" id="UP000246114">
    <property type="component" value="Unassembled WGS sequence"/>
</dbReference>
<dbReference type="GO" id="GO:0008289">
    <property type="term" value="F:lipid binding"/>
    <property type="evidence" value="ECO:0007669"/>
    <property type="project" value="UniProtKB-KW"/>
</dbReference>
<dbReference type="Gene3D" id="3.30.1180.10">
    <property type="match status" value="1"/>
</dbReference>
<dbReference type="InterPro" id="IPR050270">
    <property type="entry name" value="DegV_domain_contain"/>
</dbReference>
<keyword evidence="1" id="KW-0446">Lipid-binding</keyword>
<dbReference type="AlphaFoldDB" id="A0A1I2KHQ5"/>
<dbReference type="EMBL" id="FOOE01000005">
    <property type="protein sequence ID" value="SFF64476.1"/>
    <property type="molecule type" value="Genomic_DNA"/>
</dbReference>
<dbReference type="RefSeq" id="WP_027637301.1">
    <property type="nucleotide sequence ID" value="NZ_BAAACD010000045.1"/>
</dbReference>
<dbReference type="InterPro" id="IPR043168">
    <property type="entry name" value="DegV_C"/>
</dbReference>
<dbReference type="Pfam" id="PF02645">
    <property type="entry name" value="DegV"/>
    <property type="match status" value="1"/>
</dbReference>
<name>A0A1I2KHQ5_9CLOT</name>
<dbReference type="PROSITE" id="PS51482">
    <property type="entry name" value="DEGV"/>
    <property type="match status" value="1"/>
</dbReference>